<sequence>MTGAGGPAELDELTALCALTDLASAHGPRYHMLPGEPPPAESAAGAWLPADRLLSAESAELERLLTAEWRGSGHRSAHAAALTLIAVYAGRVTAAALLGWALDGRVWDVRPRNVLVRPGGHGIAGVRLRTPRLLAAPSAEPAGTLAALHEAVLDSHLLPLAAALRGATRAGLRQLHGGVAHGCATALSAAAARPPDESARRWAEFVGPRPELARLGDLAEVTGADGSRRLRYLRNTCCLYYTSAEAVRCASCCLTPRADRLRADAAR</sequence>
<organism evidence="2 3">
    <name type="scientific">Streptomyces qinglanensis</name>
    <dbReference type="NCBI Taxonomy" id="943816"/>
    <lineage>
        <taxon>Bacteria</taxon>
        <taxon>Bacillati</taxon>
        <taxon>Actinomycetota</taxon>
        <taxon>Actinomycetes</taxon>
        <taxon>Kitasatosporales</taxon>
        <taxon>Streptomycetaceae</taxon>
        <taxon>Streptomyces</taxon>
    </lineage>
</organism>
<gene>
    <name evidence="2" type="ORF">AN217_09670</name>
</gene>
<comment type="caution">
    <text evidence="2">The sequence shown here is derived from an EMBL/GenBank/DDBJ whole genome shotgun (WGS) entry which is preliminary data.</text>
</comment>
<dbReference type="AlphaFoldDB" id="A0A1E7K289"/>
<dbReference type="Pfam" id="PF11575">
    <property type="entry name" value="FhuF_C"/>
    <property type="match status" value="1"/>
</dbReference>
<accession>A0A1E7K289</accession>
<reference evidence="2 3" key="1">
    <citation type="journal article" date="2016" name="Front. Microbiol.">
        <title>Comparative Genomics Analysis of Streptomyces Species Reveals Their Adaptation to the Marine Environment and Their Diversity at the Genomic Level.</title>
        <authorList>
            <person name="Tian X."/>
            <person name="Zhang Z."/>
            <person name="Yang T."/>
            <person name="Chen M."/>
            <person name="Li J."/>
            <person name="Chen F."/>
            <person name="Yang J."/>
            <person name="Li W."/>
            <person name="Zhang B."/>
            <person name="Zhang Z."/>
            <person name="Wu J."/>
            <person name="Zhang C."/>
            <person name="Long L."/>
            <person name="Xiao J."/>
        </authorList>
    </citation>
    <scope>NUCLEOTIDE SEQUENCE [LARGE SCALE GENOMIC DNA]</scope>
    <source>
        <strain evidence="2 3">SCSIO M10379</strain>
    </source>
</reference>
<dbReference type="Proteomes" id="UP000175829">
    <property type="component" value="Unassembled WGS sequence"/>
</dbReference>
<protein>
    <recommendedName>
        <fullName evidence="1">Ferric siderophore reductase C-terminal domain-containing protein</fullName>
    </recommendedName>
</protein>
<dbReference type="EMBL" id="LJGV01000022">
    <property type="protein sequence ID" value="OEU98053.1"/>
    <property type="molecule type" value="Genomic_DNA"/>
</dbReference>
<dbReference type="GO" id="GO:0051537">
    <property type="term" value="F:2 iron, 2 sulfur cluster binding"/>
    <property type="evidence" value="ECO:0007669"/>
    <property type="project" value="InterPro"/>
</dbReference>
<dbReference type="InterPro" id="IPR024726">
    <property type="entry name" value="FhuF_C"/>
</dbReference>
<proteinExistence type="predicted"/>
<evidence type="ECO:0000259" key="1">
    <source>
        <dbReference type="Pfam" id="PF11575"/>
    </source>
</evidence>
<feature type="domain" description="Ferric siderophore reductase C-terminal" evidence="1">
    <location>
        <begin position="234"/>
        <end position="254"/>
    </location>
</feature>
<dbReference type="PATRIC" id="fig|943816.4.peg.1338"/>
<evidence type="ECO:0000313" key="2">
    <source>
        <dbReference type="EMBL" id="OEU98053.1"/>
    </source>
</evidence>
<evidence type="ECO:0000313" key="3">
    <source>
        <dbReference type="Proteomes" id="UP000175829"/>
    </source>
</evidence>
<dbReference type="RefSeq" id="WP_069991393.1">
    <property type="nucleotide sequence ID" value="NZ_LJGV01000022.1"/>
</dbReference>
<name>A0A1E7K289_9ACTN</name>